<feature type="transmembrane region" description="Helical" evidence="1">
    <location>
        <begin position="58"/>
        <end position="82"/>
    </location>
</feature>
<keyword evidence="1" id="KW-0812">Transmembrane</keyword>
<feature type="transmembrane region" description="Helical" evidence="1">
    <location>
        <begin position="122"/>
        <end position="139"/>
    </location>
</feature>
<dbReference type="InterPro" id="IPR035919">
    <property type="entry name" value="EAL_sf"/>
</dbReference>
<dbReference type="Pfam" id="PF00990">
    <property type="entry name" value="GGDEF"/>
    <property type="match status" value="1"/>
</dbReference>
<keyword evidence="1" id="KW-0472">Membrane</keyword>
<dbReference type="SUPFAM" id="SSF55073">
    <property type="entry name" value="Nucleotide cyclase"/>
    <property type="match status" value="1"/>
</dbReference>
<dbReference type="CDD" id="cd01949">
    <property type="entry name" value="GGDEF"/>
    <property type="match status" value="1"/>
</dbReference>
<feature type="transmembrane region" description="Helical" evidence="1">
    <location>
        <begin position="159"/>
        <end position="177"/>
    </location>
</feature>
<dbReference type="KEGG" id="rxy:Rxyl_1544"/>
<dbReference type="InterPro" id="IPR052155">
    <property type="entry name" value="Biofilm_reg_signaling"/>
</dbReference>
<feature type="transmembrane region" description="Helical" evidence="1">
    <location>
        <begin position="186"/>
        <end position="208"/>
    </location>
</feature>
<dbReference type="Gene3D" id="3.20.20.450">
    <property type="entry name" value="EAL domain"/>
    <property type="match status" value="1"/>
</dbReference>
<dbReference type="InterPro" id="IPR029787">
    <property type="entry name" value="Nucleotide_cyclase"/>
</dbReference>
<dbReference type="InterPro" id="IPR001633">
    <property type="entry name" value="EAL_dom"/>
</dbReference>
<organism evidence="4 5">
    <name type="scientific">Rubrobacter xylanophilus (strain DSM 9941 / JCM 11954 / NBRC 16129 / PRD-1)</name>
    <dbReference type="NCBI Taxonomy" id="266117"/>
    <lineage>
        <taxon>Bacteria</taxon>
        <taxon>Bacillati</taxon>
        <taxon>Actinomycetota</taxon>
        <taxon>Rubrobacteria</taxon>
        <taxon>Rubrobacterales</taxon>
        <taxon>Rubrobacteraceae</taxon>
        <taxon>Rubrobacter</taxon>
    </lineage>
</organism>
<dbReference type="Gene3D" id="3.30.70.270">
    <property type="match status" value="1"/>
</dbReference>
<evidence type="ECO:0000256" key="1">
    <source>
        <dbReference type="SAM" id="Phobius"/>
    </source>
</evidence>
<name>Q1AVS2_RUBXD</name>
<sequence>MAAGRFLWAAYAGLGALATAGYFLLPAGLAAAVYILTGASSAAAVALGALLHRPSRRLPWFVLSLGPLLMSLADCLWSYYWSRGSVPYPSYADALYLLGYVFLGAGLLLLQHRTVSNGLDALVDPLMVASGGALLYWGLIIGPYVHDPSLSLPAKAVSVAYPLLDVLLLAALARYLLGFGGRVPALYLLGLSFAVLLLADSVYGLQVLQGSYRDGSWVDAGWLACYVLLGAAALHPSMRGLSVPQPGSAEPALLTNRRIALLTGAALTAPGLLAAQAALGVRIDAYPIAAGCVLIFALAVIRIRGIVVALLRTLSERERLQERLEQQALHDPLTGLANRALFSDRLAHAASRANPLDCGRLAVLMLDLDGFKSVNDSLGHEVGDALLVSVAGRIRACVRPSDTVARLGGDEFAVLIEEISDVGAAVRVAERILDRLGEPYSVGGVGRVAAASVGVAFGPAREAKSLLRDADAAMYVAKERGKGRYEVFEPRMRNARAEKLRLEAELRAALERGEFAVHYQPIVSFATGEVVEVEALVRWERPGRGTVGPAEFLSVAEESGLIVPIGRWVLREACRQVREWQKGGSRELALAVNLSASQLHHPRLVREVEEALGLSGLEARHLKLEITEQAAVEDAREAARRLEELSALGVRIALDDFGSGYSALSYLRTFPVDTLKIDRSFIEGIGRDLQATSIVGAVIALAKSLNMCVTAEGTETEEQLAHLRSLGCDLAQGYYFSRPASPEEVERKLGLARRRRDEPAKR</sequence>
<feature type="transmembrane region" description="Helical" evidence="1">
    <location>
        <begin position="285"/>
        <end position="311"/>
    </location>
</feature>
<dbReference type="SUPFAM" id="SSF141868">
    <property type="entry name" value="EAL domain-like"/>
    <property type="match status" value="1"/>
</dbReference>
<evidence type="ECO:0000313" key="4">
    <source>
        <dbReference type="EMBL" id="ABG04506.1"/>
    </source>
</evidence>
<dbReference type="Pfam" id="PF00563">
    <property type="entry name" value="EAL"/>
    <property type="match status" value="1"/>
</dbReference>
<dbReference type="AlphaFoldDB" id="Q1AVS2"/>
<proteinExistence type="predicted"/>
<feature type="transmembrane region" description="Helical" evidence="1">
    <location>
        <begin position="259"/>
        <end position="279"/>
    </location>
</feature>
<feature type="transmembrane region" description="Helical" evidence="1">
    <location>
        <begin position="31"/>
        <end position="51"/>
    </location>
</feature>
<dbReference type="CDD" id="cd01948">
    <property type="entry name" value="EAL"/>
    <property type="match status" value="1"/>
</dbReference>
<dbReference type="Proteomes" id="UP000006637">
    <property type="component" value="Chromosome"/>
</dbReference>
<dbReference type="FunFam" id="3.20.20.450:FF:000001">
    <property type="entry name" value="Cyclic di-GMP phosphodiesterase yahA"/>
    <property type="match status" value="1"/>
</dbReference>
<feature type="transmembrane region" description="Helical" evidence="1">
    <location>
        <begin position="7"/>
        <end position="25"/>
    </location>
</feature>
<dbReference type="PROSITE" id="PS50887">
    <property type="entry name" value="GGDEF"/>
    <property type="match status" value="1"/>
</dbReference>
<gene>
    <name evidence="4" type="ordered locus">Rxyl_1544</name>
</gene>
<feature type="domain" description="GGDEF" evidence="3">
    <location>
        <begin position="359"/>
        <end position="490"/>
    </location>
</feature>
<dbReference type="NCBIfam" id="TIGR00254">
    <property type="entry name" value="GGDEF"/>
    <property type="match status" value="1"/>
</dbReference>
<keyword evidence="5" id="KW-1185">Reference proteome</keyword>
<dbReference type="eggNOG" id="COG5001">
    <property type="taxonomic scope" value="Bacteria"/>
</dbReference>
<evidence type="ECO:0000313" key="5">
    <source>
        <dbReference type="Proteomes" id="UP000006637"/>
    </source>
</evidence>
<dbReference type="RefSeq" id="WP_011564523.1">
    <property type="nucleotide sequence ID" value="NC_008148.1"/>
</dbReference>
<dbReference type="HOGENOM" id="CLU_000445_129_3_11"/>
<dbReference type="EMBL" id="CP000386">
    <property type="protein sequence ID" value="ABG04506.1"/>
    <property type="molecule type" value="Genomic_DNA"/>
</dbReference>
<dbReference type="InterPro" id="IPR043128">
    <property type="entry name" value="Rev_trsase/Diguanyl_cyclase"/>
</dbReference>
<evidence type="ECO:0000259" key="2">
    <source>
        <dbReference type="PROSITE" id="PS50883"/>
    </source>
</evidence>
<dbReference type="SMART" id="SM00052">
    <property type="entry name" value="EAL"/>
    <property type="match status" value="1"/>
</dbReference>
<dbReference type="PANTHER" id="PTHR44757">
    <property type="entry name" value="DIGUANYLATE CYCLASE DGCP"/>
    <property type="match status" value="1"/>
</dbReference>
<dbReference type="PROSITE" id="PS50883">
    <property type="entry name" value="EAL"/>
    <property type="match status" value="1"/>
</dbReference>
<dbReference type="SMART" id="SM00267">
    <property type="entry name" value="GGDEF"/>
    <property type="match status" value="1"/>
</dbReference>
<accession>Q1AVS2</accession>
<protein>
    <submittedName>
        <fullName evidence="4">Diguanylate cyclase/phosphodiesterase</fullName>
    </submittedName>
</protein>
<dbReference type="InterPro" id="IPR000160">
    <property type="entry name" value="GGDEF_dom"/>
</dbReference>
<feature type="transmembrane region" description="Helical" evidence="1">
    <location>
        <begin position="94"/>
        <end position="110"/>
    </location>
</feature>
<reference evidence="4 5" key="1">
    <citation type="submission" date="2006-06" db="EMBL/GenBank/DDBJ databases">
        <title>Complete sequence of Rubrobacter xylanophilus DSM 9941.</title>
        <authorList>
            <consortium name="US DOE Joint Genome Institute"/>
            <person name="Copeland A."/>
            <person name="Lucas S."/>
            <person name="Lapidus A."/>
            <person name="Barry K."/>
            <person name="Detter J.C."/>
            <person name="Glavina del Rio T."/>
            <person name="Hammon N."/>
            <person name="Israni S."/>
            <person name="Dalin E."/>
            <person name="Tice H."/>
            <person name="Pitluck S."/>
            <person name="Munk A.C."/>
            <person name="Brettin T."/>
            <person name="Bruce D."/>
            <person name="Han C."/>
            <person name="Tapia R."/>
            <person name="Gilna P."/>
            <person name="Schmutz J."/>
            <person name="Larimer F."/>
            <person name="Land M."/>
            <person name="Hauser L."/>
            <person name="Kyrpides N."/>
            <person name="Lykidis A."/>
            <person name="da Costa M.S."/>
            <person name="Rainey F.A."/>
            <person name="Empadinhas N."/>
            <person name="Jolivet E."/>
            <person name="Battista J.R."/>
            <person name="Richardson P."/>
        </authorList>
    </citation>
    <scope>NUCLEOTIDE SEQUENCE [LARGE SCALE GENOMIC DNA]</scope>
    <source>
        <strain evidence="5">DSM 9941 / NBRC 16129 / PRD-1</strain>
    </source>
</reference>
<feature type="domain" description="EAL" evidence="2">
    <location>
        <begin position="499"/>
        <end position="753"/>
    </location>
</feature>
<dbReference type="STRING" id="266117.Rxyl_1544"/>
<dbReference type="OrthoDB" id="23692at2"/>
<evidence type="ECO:0000259" key="3">
    <source>
        <dbReference type="PROSITE" id="PS50887"/>
    </source>
</evidence>
<dbReference type="PANTHER" id="PTHR44757:SF2">
    <property type="entry name" value="BIOFILM ARCHITECTURE MAINTENANCE PROTEIN MBAA"/>
    <property type="match status" value="1"/>
</dbReference>
<keyword evidence="1" id="KW-1133">Transmembrane helix</keyword>
<dbReference type="PhylomeDB" id="Q1AVS2"/>